<keyword evidence="1" id="KW-0285">Flavoprotein</keyword>
<reference evidence="4" key="1">
    <citation type="submission" date="2021-01" db="EMBL/GenBank/DDBJ databases">
        <title>Whole genome shotgun sequence of Catellatospora methionotrophica NBRC 14553.</title>
        <authorList>
            <person name="Komaki H."/>
            <person name="Tamura T."/>
        </authorList>
    </citation>
    <scope>NUCLEOTIDE SEQUENCE</scope>
    <source>
        <strain evidence="4">NBRC 14553</strain>
    </source>
</reference>
<dbReference type="Gene3D" id="3.50.50.60">
    <property type="entry name" value="FAD/NAD(P)-binding domain"/>
    <property type="match status" value="1"/>
</dbReference>
<evidence type="ECO:0000259" key="3">
    <source>
        <dbReference type="Pfam" id="PF00890"/>
    </source>
</evidence>
<dbReference type="InterPro" id="IPR003953">
    <property type="entry name" value="FAD-dep_OxRdtase_2_FAD-bd"/>
</dbReference>
<accession>A0A8J3LA03</accession>
<dbReference type="RefSeq" id="WP_166388973.1">
    <property type="nucleotide sequence ID" value="NZ_BAAATT010000015.1"/>
</dbReference>
<evidence type="ECO:0000313" key="4">
    <source>
        <dbReference type="EMBL" id="GIG17078.1"/>
    </source>
</evidence>
<dbReference type="PANTHER" id="PTHR43422:SF3">
    <property type="entry name" value="THIAMINE THIAZOLE SYNTHASE"/>
    <property type="match status" value="1"/>
</dbReference>
<keyword evidence="4" id="KW-0503">Monooxygenase</keyword>
<organism evidence="4 5">
    <name type="scientific">Catellatospora methionotrophica</name>
    <dbReference type="NCBI Taxonomy" id="121620"/>
    <lineage>
        <taxon>Bacteria</taxon>
        <taxon>Bacillati</taxon>
        <taxon>Actinomycetota</taxon>
        <taxon>Actinomycetes</taxon>
        <taxon>Micromonosporales</taxon>
        <taxon>Micromonosporaceae</taxon>
        <taxon>Catellatospora</taxon>
    </lineage>
</organism>
<keyword evidence="5" id="KW-1185">Reference proteome</keyword>
<gene>
    <name evidence="4" type="ORF">Cme02nite_54100</name>
</gene>
<proteinExistence type="predicted"/>
<dbReference type="Pfam" id="PF00890">
    <property type="entry name" value="FAD_binding_2"/>
    <property type="match status" value="1"/>
</dbReference>
<dbReference type="AlphaFoldDB" id="A0A8J3LA03"/>
<dbReference type="GO" id="GO:0004497">
    <property type="term" value="F:monooxygenase activity"/>
    <property type="evidence" value="ECO:0007669"/>
    <property type="project" value="UniProtKB-KW"/>
</dbReference>
<dbReference type="InterPro" id="IPR036188">
    <property type="entry name" value="FAD/NAD-bd_sf"/>
</dbReference>
<name>A0A8J3LA03_9ACTN</name>
<dbReference type="PANTHER" id="PTHR43422">
    <property type="entry name" value="THIAMINE THIAZOLE SYNTHASE"/>
    <property type="match status" value="1"/>
</dbReference>
<evidence type="ECO:0000256" key="1">
    <source>
        <dbReference type="ARBA" id="ARBA00022630"/>
    </source>
</evidence>
<keyword evidence="2" id="KW-0560">Oxidoreductase</keyword>
<sequence length="464" mass="49542">MSAKEKSGHAIVLGASIGGLLAARVLSESYAKVTIFDRDTLPTDGVTGRKGVPQGDHTHGLLARGRQVLEELFPDFAMDMATAGAVPIDVQGDVVWINDGQRLATAHTGLAGLGVTRNGLEAYVRRRVTALPGVQLLPRHEAVGLIANDDRTRVVGARVLPTGGDTELRLEADLVVDATGRGNRGPSWLAELGYDKPAEEHVDSRTVYISRAYRRTPGQLGFTGAVVSPSPELPIGGVVVPVEGDRWMLTLIGVGAGGALPSDPDAYAEFARRLPGNELYQLLSTCEPAGPPVRLRLPVSVRRRYEHLTRLPEGLISFADAVCSFNPAYGQGMTVAAAEAIVLRDSLRAGRDGLPKRFYAAASKVIDVPWDIAVGADLRYPEVEGVRTRKVDFLNGYVARLHRAAARHPEVGLAFLAVANLMSPPQRLFSPGVLARVLWSGRAGRTRTAPLAQPSPVSRVEPAG</sequence>
<dbReference type="Proteomes" id="UP000660339">
    <property type="component" value="Unassembled WGS sequence"/>
</dbReference>
<protein>
    <submittedName>
        <fullName evidence="4">FAD-binding monooxygenase</fullName>
    </submittedName>
</protein>
<comment type="caution">
    <text evidence="4">The sequence shown here is derived from an EMBL/GenBank/DDBJ whole genome shotgun (WGS) entry which is preliminary data.</text>
</comment>
<dbReference type="SUPFAM" id="SSF51905">
    <property type="entry name" value="FAD/NAD(P)-binding domain"/>
    <property type="match status" value="1"/>
</dbReference>
<evidence type="ECO:0000313" key="5">
    <source>
        <dbReference type="Proteomes" id="UP000660339"/>
    </source>
</evidence>
<dbReference type="EMBL" id="BONJ01000029">
    <property type="protein sequence ID" value="GIG17078.1"/>
    <property type="molecule type" value="Genomic_DNA"/>
</dbReference>
<evidence type="ECO:0000256" key="2">
    <source>
        <dbReference type="ARBA" id="ARBA00023002"/>
    </source>
</evidence>
<feature type="domain" description="FAD-dependent oxidoreductase 2 FAD-binding" evidence="3">
    <location>
        <begin position="85"/>
        <end position="194"/>
    </location>
</feature>